<dbReference type="InterPro" id="IPR034660">
    <property type="entry name" value="DinB/YfiT-like"/>
</dbReference>
<dbReference type="InterPro" id="IPR024344">
    <property type="entry name" value="MDMPI_metal-binding"/>
</dbReference>
<dbReference type="NCBIfam" id="TIGR03085">
    <property type="entry name" value="TIGR03085 family metal-binding protein"/>
    <property type="match status" value="1"/>
</dbReference>
<reference evidence="2" key="1">
    <citation type="submission" date="2021-01" db="EMBL/GenBank/DDBJ databases">
        <title>Whole genome shotgun sequence of Actinoplanes rishiriensis NBRC 108556.</title>
        <authorList>
            <person name="Komaki H."/>
            <person name="Tamura T."/>
        </authorList>
    </citation>
    <scope>NUCLEOTIDE SEQUENCE</scope>
    <source>
        <strain evidence="2">NBRC 108556</strain>
    </source>
</reference>
<feature type="domain" description="Mycothiol-dependent maleylpyruvate isomerase metal-binding" evidence="1">
    <location>
        <begin position="24"/>
        <end position="95"/>
    </location>
</feature>
<dbReference type="InterPro" id="IPR017519">
    <property type="entry name" value="CHP03085"/>
</dbReference>
<dbReference type="EMBL" id="BOMV01000053">
    <property type="protein sequence ID" value="GIE96924.1"/>
    <property type="molecule type" value="Genomic_DNA"/>
</dbReference>
<dbReference type="SUPFAM" id="SSF109854">
    <property type="entry name" value="DinB/YfiT-like putative metalloenzymes"/>
    <property type="match status" value="1"/>
</dbReference>
<proteinExistence type="predicted"/>
<organism evidence="2 3">
    <name type="scientific">Paractinoplanes rishiriensis</name>
    <dbReference type="NCBI Taxonomy" id="1050105"/>
    <lineage>
        <taxon>Bacteria</taxon>
        <taxon>Bacillati</taxon>
        <taxon>Actinomycetota</taxon>
        <taxon>Actinomycetes</taxon>
        <taxon>Micromonosporales</taxon>
        <taxon>Micromonosporaceae</taxon>
        <taxon>Paractinoplanes</taxon>
    </lineage>
</organism>
<dbReference type="GO" id="GO:0046872">
    <property type="term" value="F:metal ion binding"/>
    <property type="evidence" value="ECO:0007669"/>
    <property type="project" value="InterPro"/>
</dbReference>
<gene>
    <name evidence="2" type="ORF">Ari01nite_43890</name>
</gene>
<keyword evidence="3" id="KW-1185">Reference proteome</keyword>
<name>A0A919MVZ1_9ACTN</name>
<dbReference type="Proteomes" id="UP000636960">
    <property type="component" value="Unassembled WGS sequence"/>
</dbReference>
<accession>A0A919MVZ1</accession>
<sequence length="222" mass="24583">MIVHTDDNVSTITFVTTYAKNERRLLSDLLLERGPDEPTLCTGWTTRDLAAHLVVRDRRPDASAGLLVPPLREYGERVRRATAARPYPEIVAEVRNPPWWSPVSNPLLDELTNAVEFFIHHEDVRRGRPGWEPRTLDPGQEHAIWRGTQFTGRIALRRLGLPVTVVADGQGTLVSGDHPQLTLSGPAGELALFLSGRQANARVTIDGPAEAADRLRTARLGL</sequence>
<dbReference type="InterPro" id="IPR017517">
    <property type="entry name" value="Maleyloyr_isom"/>
</dbReference>
<evidence type="ECO:0000313" key="3">
    <source>
        <dbReference type="Proteomes" id="UP000636960"/>
    </source>
</evidence>
<evidence type="ECO:0000259" key="1">
    <source>
        <dbReference type="Pfam" id="PF11716"/>
    </source>
</evidence>
<dbReference type="NCBIfam" id="TIGR03083">
    <property type="entry name" value="maleylpyruvate isomerase family mycothiol-dependent enzyme"/>
    <property type="match status" value="1"/>
</dbReference>
<evidence type="ECO:0000313" key="2">
    <source>
        <dbReference type="EMBL" id="GIE96924.1"/>
    </source>
</evidence>
<protein>
    <submittedName>
        <fullName evidence="2">TIGR03085 family protein</fullName>
    </submittedName>
</protein>
<comment type="caution">
    <text evidence="2">The sequence shown here is derived from an EMBL/GenBank/DDBJ whole genome shotgun (WGS) entry which is preliminary data.</text>
</comment>
<dbReference type="Pfam" id="PF11716">
    <property type="entry name" value="MDMPI_N"/>
    <property type="match status" value="1"/>
</dbReference>
<dbReference type="AlphaFoldDB" id="A0A919MVZ1"/>